<feature type="transmembrane region" description="Helical" evidence="1">
    <location>
        <begin position="275"/>
        <end position="292"/>
    </location>
</feature>
<dbReference type="RefSeq" id="WP_206721233.1">
    <property type="nucleotide sequence ID" value="NZ_CP071090.1"/>
</dbReference>
<keyword evidence="1" id="KW-0472">Membrane</keyword>
<gene>
    <name evidence="2" type="ORF">JY651_30610</name>
</gene>
<evidence type="ECO:0008006" key="4">
    <source>
        <dbReference type="Google" id="ProtNLM"/>
    </source>
</evidence>
<feature type="transmembrane region" description="Helical" evidence="1">
    <location>
        <begin position="183"/>
        <end position="208"/>
    </location>
</feature>
<reference evidence="2 3" key="1">
    <citation type="submission" date="2021-02" db="EMBL/GenBank/DDBJ databases">
        <title>De Novo genome assembly of isolated myxobacteria.</title>
        <authorList>
            <person name="Stevens D.C."/>
        </authorList>
    </citation>
    <scope>NUCLEOTIDE SEQUENCE [LARGE SCALE GENOMIC DNA]</scope>
    <source>
        <strain evidence="3">SCPEA02</strain>
    </source>
</reference>
<feature type="transmembrane region" description="Helical" evidence="1">
    <location>
        <begin position="304"/>
        <end position="322"/>
    </location>
</feature>
<dbReference type="Proteomes" id="UP000662747">
    <property type="component" value="Chromosome"/>
</dbReference>
<feature type="transmembrane region" description="Helical" evidence="1">
    <location>
        <begin position="93"/>
        <end position="115"/>
    </location>
</feature>
<dbReference type="EMBL" id="CP071090">
    <property type="protein sequence ID" value="QSQ19649.1"/>
    <property type="molecule type" value="Genomic_DNA"/>
</dbReference>
<accession>A0ABX7NLB4</accession>
<proteinExistence type="predicted"/>
<keyword evidence="1" id="KW-0812">Transmembrane</keyword>
<feature type="transmembrane region" description="Helical" evidence="1">
    <location>
        <begin position="151"/>
        <end position="171"/>
    </location>
</feature>
<organism evidence="2 3">
    <name type="scientific">Pyxidicoccus parkwayensis</name>
    <dbReference type="NCBI Taxonomy" id="2813578"/>
    <lineage>
        <taxon>Bacteria</taxon>
        <taxon>Pseudomonadati</taxon>
        <taxon>Myxococcota</taxon>
        <taxon>Myxococcia</taxon>
        <taxon>Myxococcales</taxon>
        <taxon>Cystobacterineae</taxon>
        <taxon>Myxococcaceae</taxon>
        <taxon>Pyxidicoccus</taxon>
    </lineage>
</organism>
<protein>
    <recommendedName>
        <fullName evidence="4">Membrane protein 6-pyruvoyl-tetrahydropterin synthase-related domain-containing protein</fullName>
    </recommendedName>
</protein>
<feature type="transmembrane region" description="Helical" evidence="1">
    <location>
        <begin position="251"/>
        <end position="268"/>
    </location>
</feature>
<feature type="transmembrane region" description="Helical" evidence="1">
    <location>
        <begin position="678"/>
        <end position="699"/>
    </location>
</feature>
<feature type="transmembrane region" description="Helical" evidence="1">
    <location>
        <begin position="334"/>
        <end position="352"/>
    </location>
</feature>
<evidence type="ECO:0000313" key="3">
    <source>
        <dbReference type="Proteomes" id="UP000662747"/>
    </source>
</evidence>
<sequence length="713" mass="78639">MTQPSVSLLARPITLAAALAVAALYGAVLIATRLDVFSIDVAGHLASGMAMHRGYFHQFNDSAFLGYVHGLFYPPLEDMLLGGLLWLPLEPLTTFKLFLCLLVAGYFTGVATLALRFQRPGPRWLFVAASVVLFYTHKSEGFAQGLCFLDLFRVGITSQFLGAAFFFAVVAELHAPPRPLRLALLMAGVVLSHLIMGLAAGALVLLALPRFLRAPRLLGALALGAGLSAFFWLPFLAYRGLMVRNLVQVEQTGWAVALACVPVAVLGWNRGMRHLAAGVVVLLVPSIFARIFEGAPWLPPLHYYRFDICGIVLVPAVAAAVLESAPESLTRRWVVRGAAIGALATVGILFPLRVGLTLPQRLAREGSFHREAAPGPDALFGRHFVLEYTRSFDFAVENYLSVLDEESRGPKGLFWESNTANHLVSSYLATLVGRPVILDHFLFGDFACPFQQCVLDHFLADFNITRFSVDTRVLSARPQKPGTPLESITSRSACYARTFEQGGTSRFRFVPEPSFAVNGFPFRTVRVEARADVPGGPALNSAVELIPPSELMPFEREDRYFFNPYFLPIGPACTARIHLRQTLVESEDWQRLQDALAGVGSSLELPPEPVTLRKEEKGVYLIELPEGGPRLFKVKLAWFPGMRLVDRRGMEQPLFRGYPHMLGIGEGPLRLEYRRPPVIWLGYAISAASCVLFVVAAWMERRRRHTSPGQSLT</sequence>
<feature type="transmembrane region" description="Helical" evidence="1">
    <location>
        <begin position="12"/>
        <end position="34"/>
    </location>
</feature>
<feature type="transmembrane region" description="Helical" evidence="1">
    <location>
        <begin position="220"/>
        <end position="239"/>
    </location>
</feature>
<keyword evidence="3" id="KW-1185">Reference proteome</keyword>
<evidence type="ECO:0000313" key="2">
    <source>
        <dbReference type="EMBL" id="QSQ19649.1"/>
    </source>
</evidence>
<evidence type="ECO:0000256" key="1">
    <source>
        <dbReference type="SAM" id="Phobius"/>
    </source>
</evidence>
<keyword evidence="1" id="KW-1133">Transmembrane helix</keyword>
<name>A0ABX7NLB4_9BACT</name>